<gene>
    <name evidence="1" type="ORF">J1786_10065</name>
</gene>
<evidence type="ECO:0000313" key="1">
    <source>
        <dbReference type="EMBL" id="MBU9835153.1"/>
    </source>
</evidence>
<evidence type="ECO:0000313" key="2">
    <source>
        <dbReference type="Proteomes" id="UP000699865"/>
    </source>
</evidence>
<name>A0ABS6L0L5_9GAMM</name>
<dbReference type="Proteomes" id="UP000699865">
    <property type="component" value="Unassembled WGS sequence"/>
</dbReference>
<dbReference type="Pfam" id="PF14099">
    <property type="entry name" value="Polysacc_lyase"/>
    <property type="match status" value="1"/>
</dbReference>
<organism evidence="1 2">
    <name type="scientific">Rahnella perminowiae</name>
    <dbReference type="NCBI Taxonomy" id="2816244"/>
    <lineage>
        <taxon>Bacteria</taxon>
        <taxon>Pseudomonadati</taxon>
        <taxon>Pseudomonadota</taxon>
        <taxon>Gammaproteobacteria</taxon>
        <taxon>Enterobacterales</taxon>
        <taxon>Yersiniaceae</taxon>
        <taxon>Rahnella</taxon>
    </lineage>
</organism>
<reference evidence="1 2" key="1">
    <citation type="submission" date="2021-03" db="EMBL/GenBank/DDBJ databases">
        <title>Five novel Rahnella species.</title>
        <authorList>
            <person name="Brady C."/>
            <person name="Asselin J."/>
            <person name="Beer S."/>
            <person name="Bruberg M.B."/>
            <person name="Crampton B."/>
            <person name="Venter S."/>
            <person name="Arnold D."/>
            <person name="Denman S."/>
        </authorList>
    </citation>
    <scope>NUCLEOTIDE SEQUENCE [LARGE SCALE GENOMIC DNA]</scope>
    <source>
        <strain evidence="1 2">L72c</strain>
    </source>
</reference>
<dbReference type="RefSeq" id="WP_217138253.1">
    <property type="nucleotide sequence ID" value="NZ_JAFMOU010000066.1"/>
</dbReference>
<comment type="caution">
    <text evidence="1">The sequence shown here is derived from an EMBL/GenBank/DDBJ whole genome shotgun (WGS) entry which is preliminary data.</text>
</comment>
<accession>A0ABS6L0L5</accession>
<keyword evidence="1" id="KW-0456">Lyase</keyword>
<dbReference type="InterPro" id="IPR025975">
    <property type="entry name" value="Polysacc_lyase"/>
</dbReference>
<keyword evidence="2" id="KW-1185">Reference proteome</keyword>
<dbReference type="EMBL" id="JAFMOU010000066">
    <property type="protein sequence ID" value="MBU9835153.1"/>
    <property type="molecule type" value="Genomic_DNA"/>
</dbReference>
<sequence length="307" mass="34934">MPSDLTLHTQQHLCSTDTPISVENINLQGNILEVPRDITLIQNICFGSSPHVNMSSLSRHGTGRTLERIQSSFSSQYHLRQFDISIDTPNYSHHGSSNKTIRQNALQSGFISQEHEKNNTVIKFHLPAQTGNFRTELAHHNKLGMHVDSSYSFKMKVGQAANDVIFFQVREPGGLMKTMGKDRPPISLHLIEGKKIKIVVNSIYGQQTNKMIATLACPDAWNQFQIKITWDKRKPFIELLINGKNMFSTSCVFGSPTSEKHYSKFGVYIPNQKKVEGIKSTSIYFDNVREVHRKYIPSQTGKHRHHY</sequence>
<dbReference type="GO" id="GO:0016829">
    <property type="term" value="F:lyase activity"/>
    <property type="evidence" value="ECO:0007669"/>
    <property type="project" value="UniProtKB-KW"/>
</dbReference>
<proteinExistence type="predicted"/>
<protein>
    <submittedName>
        <fullName evidence="1">Heparin lyase I family protein</fullName>
    </submittedName>
</protein>